<organism evidence="3 4">
    <name type="scientific">Durusdinium trenchii</name>
    <dbReference type="NCBI Taxonomy" id="1381693"/>
    <lineage>
        <taxon>Eukaryota</taxon>
        <taxon>Sar</taxon>
        <taxon>Alveolata</taxon>
        <taxon>Dinophyceae</taxon>
        <taxon>Suessiales</taxon>
        <taxon>Symbiodiniaceae</taxon>
        <taxon>Durusdinium</taxon>
    </lineage>
</organism>
<protein>
    <submittedName>
        <fullName evidence="3">E3 ubiquitin-protein ligase MGRN1</fullName>
    </submittedName>
</protein>
<keyword evidence="4" id="KW-1185">Reference proteome</keyword>
<evidence type="ECO:0000259" key="2">
    <source>
        <dbReference type="PROSITE" id="PS50800"/>
    </source>
</evidence>
<feature type="compositionally biased region" description="Low complexity" evidence="1">
    <location>
        <begin position="488"/>
        <end position="498"/>
    </location>
</feature>
<dbReference type="EMBL" id="CAXAMM010003847">
    <property type="protein sequence ID" value="CAK9001453.1"/>
    <property type="molecule type" value="Genomic_DNA"/>
</dbReference>
<feature type="compositionally biased region" description="Low complexity" evidence="1">
    <location>
        <begin position="710"/>
        <end position="719"/>
    </location>
</feature>
<feature type="region of interest" description="Disordered" evidence="1">
    <location>
        <begin position="620"/>
        <end position="770"/>
    </location>
</feature>
<feature type="domain" description="SAP" evidence="2">
    <location>
        <begin position="377"/>
        <end position="411"/>
    </location>
</feature>
<feature type="compositionally biased region" description="Basic and acidic residues" evidence="1">
    <location>
        <begin position="751"/>
        <end position="770"/>
    </location>
</feature>
<feature type="compositionally biased region" description="Pro residues" evidence="1">
    <location>
        <begin position="191"/>
        <end position="200"/>
    </location>
</feature>
<reference evidence="3 4" key="1">
    <citation type="submission" date="2024-02" db="EMBL/GenBank/DDBJ databases">
        <authorList>
            <person name="Chen Y."/>
            <person name="Shah S."/>
            <person name="Dougan E. K."/>
            <person name="Thang M."/>
            <person name="Chan C."/>
        </authorList>
    </citation>
    <scope>NUCLEOTIDE SEQUENCE [LARGE SCALE GENOMIC DNA]</scope>
</reference>
<dbReference type="SMART" id="SM00513">
    <property type="entry name" value="SAP"/>
    <property type="match status" value="3"/>
</dbReference>
<dbReference type="Proteomes" id="UP001642464">
    <property type="component" value="Unassembled WGS sequence"/>
</dbReference>
<feature type="compositionally biased region" description="Basic and acidic residues" evidence="1">
    <location>
        <begin position="695"/>
        <end position="706"/>
    </location>
</feature>
<feature type="region of interest" description="Disordered" evidence="1">
    <location>
        <begin position="467"/>
        <end position="566"/>
    </location>
</feature>
<evidence type="ECO:0000313" key="3">
    <source>
        <dbReference type="EMBL" id="CAK9001453.1"/>
    </source>
</evidence>
<gene>
    <name evidence="3" type="ORF">SCF082_LOCUS6932</name>
</gene>
<name>A0ABP0IGH2_9DINO</name>
<accession>A0ABP0IGH2</accession>
<proteinExistence type="predicted"/>
<feature type="compositionally biased region" description="Pro residues" evidence="1">
    <location>
        <begin position="478"/>
        <end position="487"/>
    </location>
</feature>
<sequence length="813" mass="87023">MVLCALSPALSTAIDHVDVMSLWVSNAKEFLPKLRSLIHDDLKVKVAKNKAALPPPPPMQVTRSRSRAMSEAREALRSHSEPVVRPVRLTAAKASAEKKKGIWEKATDLVTSAKKIWTSKEPTSKPLPNSKPEAAAPSALARSRSWSPKTRSPAPGTPYPRLAERHASNSGRAPTPLPGPTPFPRKQSPTSAPPVTPSPVPVEATMHDPPKPAEPVAASGSSTDSLSPGSTESPGTAATAVAQPSPAQTKMERGPSRERTREAPAVAALVTREASSEPNPEARKLPVPASLAPRSQTPHEDAAERASTVETKPEPEPRCGAAKERKPEAPPEPCPAPRALVRDPSPARSVRSVSACSVSSRVSLKEAAGLASEAANLGILHPEKLRKLCTEQGLSKEGLRTELISRLLIHRLTAPSPAPAGLSSMPMSPCFAPFSSPHRSELQRACAAKGLSEQGTSSDLLDRLKTASRQSRTAHAPATPPAPPPTPAVTTPVAAKPTGRSEMRGPGEQTPDSRRKRLRSKSPARDLYMRTPISTPPRARVRSKSPPPPGSIPVSTGGPWTSAQRNGIGGGLSAACGAAVKTLLMLRPEQLEAECQRRGLSPRSSPHAMACRLATARLSELGSPSQSSATELLSPPSILKRKQPTLQRGRSASRPRPPTPRPSDRSPGRSARTHSQPRPIERSTRSRTPRPTARSRTETPVREVARSRRSPSVRSPARRLMCGVPGAAEPASPPSTPQRRSTPRANVPTGDKVRREVKHPDAKRQKKEVKELVDCHGATRDGKACKYHGKTRPTGAVFFYCGFHQAKWRTYER</sequence>
<feature type="domain" description="SAP" evidence="2">
    <location>
        <begin position="434"/>
        <end position="468"/>
    </location>
</feature>
<feature type="compositionally biased region" description="Basic and acidic residues" evidence="1">
    <location>
        <begin position="250"/>
        <end position="262"/>
    </location>
</feature>
<dbReference type="InterPro" id="IPR003034">
    <property type="entry name" value="SAP_dom"/>
</dbReference>
<feature type="compositionally biased region" description="Low complexity" evidence="1">
    <location>
        <begin position="219"/>
        <end position="233"/>
    </location>
</feature>
<feature type="region of interest" description="Disordered" evidence="1">
    <location>
        <begin position="117"/>
        <end position="349"/>
    </location>
</feature>
<feature type="compositionally biased region" description="Low complexity" evidence="1">
    <location>
        <begin position="130"/>
        <end position="148"/>
    </location>
</feature>
<comment type="caution">
    <text evidence="3">The sequence shown here is derived from an EMBL/GenBank/DDBJ whole genome shotgun (WGS) entry which is preliminary data.</text>
</comment>
<feature type="compositionally biased region" description="Low complexity" evidence="1">
    <location>
        <begin position="337"/>
        <end position="349"/>
    </location>
</feature>
<feature type="compositionally biased region" description="Basic and acidic residues" evidence="1">
    <location>
        <begin position="311"/>
        <end position="329"/>
    </location>
</feature>
<evidence type="ECO:0000256" key="1">
    <source>
        <dbReference type="SAM" id="MobiDB-lite"/>
    </source>
</evidence>
<evidence type="ECO:0000313" key="4">
    <source>
        <dbReference type="Proteomes" id="UP001642464"/>
    </source>
</evidence>
<feature type="compositionally biased region" description="Polar residues" evidence="1">
    <location>
        <begin position="622"/>
        <end position="631"/>
    </location>
</feature>
<dbReference type="PROSITE" id="PS50800">
    <property type="entry name" value="SAP"/>
    <property type="match status" value="2"/>
</dbReference>